<gene>
    <name evidence="2" type="ORF">EIZ62_03220</name>
</gene>
<evidence type="ECO:0008006" key="4">
    <source>
        <dbReference type="Google" id="ProtNLM"/>
    </source>
</evidence>
<organism evidence="2 3">
    <name type="scientific">Streptomyces ficellus</name>
    <dbReference type="NCBI Taxonomy" id="1977088"/>
    <lineage>
        <taxon>Bacteria</taxon>
        <taxon>Bacillati</taxon>
        <taxon>Actinomycetota</taxon>
        <taxon>Actinomycetes</taxon>
        <taxon>Kitasatosporales</taxon>
        <taxon>Streptomycetaceae</taxon>
        <taxon>Streptomyces</taxon>
    </lineage>
</organism>
<dbReference type="KEGG" id="sfic:EIZ62_03220"/>
<dbReference type="AlphaFoldDB" id="A0A6I6F3V3"/>
<evidence type="ECO:0000313" key="3">
    <source>
        <dbReference type="Proteomes" id="UP000422572"/>
    </source>
</evidence>
<sequence length="143" mass="15060">MGDLTYRAGPAVAAALLCLAGCSVAAPSPRERAVAAIDALCEDLGALRMNAGRLNDLSPRSKGRDELRDLREEVAHDLDLVTRSARDVRKARARGVSAAYDRVSRAIDDLPGGATGAQASSRIRPHLEALDRAIAVSQASVKC</sequence>
<name>A0A6I6F3V3_9ACTN</name>
<protein>
    <recommendedName>
        <fullName evidence="4">Secreted protein</fullName>
    </recommendedName>
</protein>
<dbReference type="EMBL" id="CP034279">
    <property type="protein sequence ID" value="QGV77374.1"/>
    <property type="molecule type" value="Genomic_DNA"/>
</dbReference>
<dbReference type="OrthoDB" id="4249661at2"/>
<evidence type="ECO:0000256" key="1">
    <source>
        <dbReference type="SAM" id="SignalP"/>
    </source>
</evidence>
<dbReference type="RefSeq" id="WP_156691193.1">
    <property type="nucleotide sequence ID" value="NZ_CP034279.1"/>
</dbReference>
<feature type="signal peptide" evidence="1">
    <location>
        <begin position="1"/>
        <end position="25"/>
    </location>
</feature>
<accession>A0A6I6F3V3</accession>
<proteinExistence type="predicted"/>
<evidence type="ECO:0000313" key="2">
    <source>
        <dbReference type="EMBL" id="QGV77374.1"/>
    </source>
</evidence>
<keyword evidence="3" id="KW-1185">Reference proteome</keyword>
<dbReference type="Proteomes" id="UP000422572">
    <property type="component" value="Chromosome"/>
</dbReference>
<reference evidence="2 3" key="1">
    <citation type="submission" date="2018-12" db="EMBL/GenBank/DDBJ databases">
        <title>Complete genome sequence of Streptomyces ficellus NRRL8067, the producer of ficellomycin, feldamycin and nojirimycin.</title>
        <authorList>
            <person name="Zhang H."/>
            <person name="Yue R."/>
            <person name="Liu Y."/>
            <person name="Li M."/>
            <person name="Mu H."/>
            <person name="Zhang J."/>
        </authorList>
    </citation>
    <scope>NUCLEOTIDE SEQUENCE [LARGE SCALE GENOMIC DNA]</scope>
    <source>
        <strain evidence="2 3">NRRL 8067</strain>
    </source>
</reference>
<feature type="chain" id="PRO_5026115031" description="Secreted protein" evidence="1">
    <location>
        <begin position="26"/>
        <end position="143"/>
    </location>
</feature>
<keyword evidence="1" id="KW-0732">Signal</keyword>